<protein>
    <submittedName>
        <fullName evidence="3">Uncharacterized protein</fullName>
    </submittedName>
</protein>
<comment type="caution">
    <text evidence="3">The sequence shown here is derived from an EMBL/GenBank/DDBJ whole genome shotgun (WGS) entry which is preliminary data.</text>
</comment>
<evidence type="ECO:0000313" key="3">
    <source>
        <dbReference type="EMBL" id="GEP98006.1"/>
    </source>
</evidence>
<reference evidence="3 4" key="1">
    <citation type="submission" date="2019-07" db="EMBL/GenBank/DDBJ databases">
        <title>Whole genome shotgun sequence of Chitinophaga cymbidii NBRC 109752.</title>
        <authorList>
            <person name="Hosoyama A."/>
            <person name="Uohara A."/>
            <person name="Ohji S."/>
            <person name="Ichikawa N."/>
        </authorList>
    </citation>
    <scope>NUCLEOTIDE SEQUENCE [LARGE SCALE GENOMIC DNA]</scope>
    <source>
        <strain evidence="3 4">NBRC 109752</strain>
    </source>
</reference>
<sequence>MRKTLAYIFLALYLNTAMFLPVTGHNAHRAGERIIDHINSGVEFLVQTVMGCKDTSPDDREEKNNSSRFLSQSGMQVYLVTPEIQLEQQPDGNQKIIYPPGIDQKPYSMPLDILSPPPDAA</sequence>
<proteinExistence type="predicted"/>
<feature type="chain" id="PRO_5022167487" evidence="2">
    <location>
        <begin position="20"/>
        <end position="121"/>
    </location>
</feature>
<evidence type="ECO:0000256" key="2">
    <source>
        <dbReference type="SAM" id="SignalP"/>
    </source>
</evidence>
<dbReference type="AlphaFoldDB" id="A0A512RQN5"/>
<feature type="region of interest" description="Disordered" evidence="1">
    <location>
        <begin position="99"/>
        <end position="121"/>
    </location>
</feature>
<dbReference type="EMBL" id="BKAU01000005">
    <property type="protein sequence ID" value="GEP98006.1"/>
    <property type="molecule type" value="Genomic_DNA"/>
</dbReference>
<evidence type="ECO:0000256" key="1">
    <source>
        <dbReference type="SAM" id="MobiDB-lite"/>
    </source>
</evidence>
<feature type="signal peptide" evidence="2">
    <location>
        <begin position="1"/>
        <end position="19"/>
    </location>
</feature>
<keyword evidence="4" id="KW-1185">Reference proteome</keyword>
<evidence type="ECO:0000313" key="4">
    <source>
        <dbReference type="Proteomes" id="UP000321436"/>
    </source>
</evidence>
<organism evidence="3 4">
    <name type="scientific">Chitinophaga cymbidii</name>
    <dbReference type="NCBI Taxonomy" id="1096750"/>
    <lineage>
        <taxon>Bacteria</taxon>
        <taxon>Pseudomonadati</taxon>
        <taxon>Bacteroidota</taxon>
        <taxon>Chitinophagia</taxon>
        <taxon>Chitinophagales</taxon>
        <taxon>Chitinophagaceae</taxon>
        <taxon>Chitinophaga</taxon>
    </lineage>
</organism>
<accession>A0A512RQN5</accession>
<dbReference type="RefSeq" id="WP_146866129.1">
    <property type="nucleotide sequence ID" value="NZ_BKAU01000005.1"/>
</dbReference>
<dbReference type="Proteomes" id="UP000321436">
    <property type="component" value="Unassembled WGS sequence"/>
</dbReference>
<name>A0A512RQN5_9BACT</name>
<keyword evidence="2" id="KW-0732">Signal</keyword>
<gene>
    <name evidence="3" type="ORF">CCY01nite_42660</name>
</gene>